<organism evidence="2 3">
    <name type="scientific">Roseinatronobacter monicus</name>
    <dbReference type="NCBI Taxonomy" id="393481"/>
    <lineage>
        <taxon>Bacteria</taxon>
        <taxon>Pseudomonadati</taxon>
        <taxon>Pseudomonadota</taxon>
        <taxon>Alphaproteobacteria</taxon>
        <taxon>Rhodobacterales</taxon>
        <taxon>Paracoccaceae</taxon>
        <taxon>Roseinatronobacter</taxon>
    </lineage>
</organism>
<dbReference type="RefSeq" id="WP_142079587.1">
    <property type="nucleotide sequence ID" value="NZ_VFPT01000001.1"/>
</dbReference>
<feature type="compositionally biased region" description="Low complexity" evidence="1">
    <location>
        <begin position="12"/>
        <end position="32"/>
    </location>
</feature>
<dbReference type="Proteomes" id="UP000320582">
    <property type="component" value="Unassembled WGS sequence"/>
</dbReference>
<dbReference type="EMBL" id="VFPT01000001">
    <property type="protein sequence ID" value="TQM91786.1"/>
    <property type="molecule type" value="Genomic_DNA"/>
</dbReference>
<sequence>MSATPIMPALTLPPLRDAQPLAAPPAAQTSPAVAGTLTKSAVQQVQSSRENEWIAHVNRALWQDTRAQIAGPPPSFQVSLLQQVRDTQTDPISKDVDSDILPAAISDPRETARDPKEHAPYKALQGMSEPAVADHKVELNV</sequence>
<evidence type="ECO:0000313" key="3">
    <source>
        <dbReference type="Proteomes" id="UP000320582"/>
    </source>
</evidence>
<comment type="caution">
    <text evidence="2">The sequence shown here is derived from an EMBL/GenBank/DDBJ whole genome shotgun (WGS) entry which is preliminary data.</text>
</comment>
<dbReference type="OrthoDB" id="7876873at2"/>
<gene>
    <name evidence="2" type="ORF">BD293_0361</name>
</gene>
<proteinExistence type="predicted"/>
<evidence type="ECO:0000313" key="2">
    <source>
        <dbReference type="EMBL" id="TQM91786.1"/>
    </source>
</evidence>
<evidence type="ECO:0000256" key="1">
    <source>
        <dbReference type="SAM" id="MobiDB-lite"/>
    </source>
</evidence>
<reference evidence="2 3" key="1">
    <citation type="submission" date="2019-06" db="EMBL/GenBank/DDBJ databases">
        <title>Genomic Encyclopedia of Archaeal and Bacterial Type Strains, Phase II (KMG-II): from individual species to whole genera.</title>
        <authorList>
            <person name="Goeker M."/>
        </authorList>
    </citation>
    <scope>NUCLEOTIDE SEQUENCE [LARGE SCALE GENOMIC DNA]</scope>
    <source>
        <strain evidence="2 3">DSM 18423</strain>
    </source>
</reference>
<protein>
    <submittedName>
        <fullName evidence="2">Uncharacterized protein</fullName>
    </submittedName>
</protein>
<dbReference type="AlphaFoldDB" id="A0A543K9P2"/>
<keyword evidence="3" id="KW-1185">Reference proteome</keyword>
<feature type="region of interest" description="Disordered" evidence="1">
    <location>
        <begin position="104"/>
        <end position="130"/>
    </location>
</feature>
<name>A0A543K9P2_9RHOB</name>
<feature type="compositionally biased region" description="Basic and acidic residues" evidence="1">
    <location>
        <begin position="107"/>
        <end position="120"/>
    </location>
</feature>
<feature type="region of interest" description="Disordered" evidence="1">
    <location>
        <begin position="1"/>
        <end position="32"/>
    </location>
</feature>
<accession>A0A543K9P2</accession>